<dbReference type="EMBL" id="BAAATR010000043">
    <property type="protein sequence ID" value="GAA2271476.1"/>
    <property type="molecule type" value="Genomic_DNA"/>
</dbReference>
<accession>A0ABN3EV33</accession>
<name>A0ABN3EV33_9ACTN</name>
<dbReference type="PANTHER" id="PTHR43792">
    <property type="entry name" value="GNAT FAMILY, PUTATIVE (AFU_ORTHOLOGUE AFUA_3G00765)-RELATED-RELATED"/>
    <property type="match status" value="1"/>
</dbReference>
<dbReference type="InterPro" id="IPR016181">
    <property type="entry name" value="Acyl_CoA_acyltransferase"/>
</dbReference>
<feature type="domain" description="N-acetyltransferase" evidence="1">
    <location>
        <begin position="43"/>
        <end position="162"/>
    </location>
</feature>
<dbReference type="Proteomes" id="UP001500305">
    <property type="component" value="Unassembled WGS sequence"/>
</dbReference>
<gene>
    <name evidence="2" type="ORF">GCM10010430_66670</name>
</gene>
<proteinExistence type="predicted"/>
<protein>
    <recommendedName>
        <fullName evidence="1">N-acetyltransferase domain-containing protein</fullName>
    </recommendedName>
</protein>
<dbReference type="InterPro" id="IPR051531">
    <property type="entry name" value="N-acetyltransferase"/>
</dbReference>
<dbReference type="Pfam" id="PF13302">
    <property type="entry name" value="Acetyltransf_3"/>
    <property type="match status" value="1"/>
</dbReference>
<dbReference type="Gene3D" id="3.40.630.30">
    <property type="match status" value="1"/>
</dbReference>
<keyword evidence="3" id="KW-1185">Reference proteome</keyword>
<evidence type="ECO:0000259" key="1">
    <source>
        <dbReference type="Pfam" id="PF13302"/>
    </source>
</evidence>
<organism evidence="2 3">
    <name type="scientific">Kitasatospora cystarginea</name>
    <dbReference type="NCBI Taxonomy" id="58350"/>
    <lineage>
        <taxon>Bacteria</taxon>
        <taxon>Bacillati</taxon>
        <taxon>Actinomycetota</taxon>
        <taxon>Actinomycetes</taxon>
        <taxon>Kitasatosporales</taxon>
        <taxon>Streptomycetaceae</taxon>
        <taxon>Kitasatospora</taxon>
    </lineage>
</organism>
<dbReference type="SUPFAM" id="SSF55729">
    <property type="entry name" value="Acyl-CoA N-acyltransferases (Nat)"/>
    <property type="match status" value="1"/>
</dbReference>
<dbReference type="RefSeq" id="WP_344640296.1">
    <property type="nucleotide sequence ID" value="NZ_BAAATR010000043.1"/>
</dbReference>
<dbReference type="InterPro" id="IPR000182">
    <property type="entry name" value="GNAT_dom"/>
</dbReference>
<sequence length="234" mass="26206">MLILSPQPRHAVFMPESVYSITITLSPTRRCSRRTRTTIAAERLILRLFTSGDVDDRYAYQSLPEVARYLYRPSLTREGCAESIAARACGTVWKTDGDVLLLAVCRADESAVVGEVVRTLASARARQADIGWVFNPQYADQGYATEAVRALASLAFGQLRDSRTRGSEAWHGEDCRLLLLPPMPATQSNQSDSQPLRRRLPTWRCQALLLRLGGNYRVHEVVVAHVEAAHVIRW</sequence>
<comment type="caution">
    <text evidence="2">The sequence shown here is derived from an EMBL/GenBank/DDBJ whole genome shotgun (WGS) entry which is preliminary data.</text>
</comment>
<evidence type="ECO:0000313" key="2">
    <source>
        <dbReference type="EMBL" id="GAA2271476.1"/>
    </source>
</evidence>
<reference evidence="2 3" key="1">
    <citation type="journal article" date="2019" name="Int. J. Syst. Evol. Microbiol.">
        <title>The Global Catalogue of Microorganisms (GCM) 10K type strain sequencing project: providing services to taxonomists for standard genome sequencing and annotation.</title>
        <authorList>
            <consortium name="The Broad Institute Genomics Platform"/>
            <consortium name="The Broad Institute Genome Sequencing Center for Infectious Disease"/>
            <person name="Wu L."/>
            <person name="Ma J."/>
        </authorList>
    </citation>
    <scope>NUCLEOTIDE SEQUENCE [LARGE SCALE GENOMIC DNA]</scope>
    <source>
        <strain evidence="2 3">JCM 7356</strain>
    </source>
</reference>
<evidence type="ECO:0000313" key="3">
    <source>
        <dbReference type="Proteomes" id="UP001500305"/>
    </source>
</evidence>